<keyword evidence="2 5" id="KW-0540">Nuclease</keyword>
<dbReference type="AlphaFoldDB" id="A0A7W6GK09"/>
<dbReference type="GO" id="GO:0000287">
    <property type="term" value="F:magnesium ion binding"/>
    <property type="evidence" value="ECO:0007669"/>
    <property type="project" value="UniProtKB-UniRule"/>
</dbReference>
<reference evidence="7 8" key="1">
    <citation type="submission" date="2020-08" db="EMBL/GenBank/DDBJ databases">
        <title>Genomic Encyclopedia of Type Strains, Phase IV (KMG-IV): sequencing the most valuable type-strain genomes for metagenomic binning, comparative biology and taxonomic classification.</title>
        <authorList>
            <person name="Goeker M."/>
        </authorList>
    </citation>
    <scope>NUCLEOTIDE SEQUENCE [LARGE SCALE GENOMIC DNA]</scope>
    <source>
        <strain evidence="7 8">DSM 100211</strain>
    </source>
</reference>
<evidence type="ECO:0000256" key="4">
    <source>
        <dbReference type="ARBA" id="ARBA00022801"/>
    </source>
</evidence>
<comment type="cofactor">
    <cofactor evidence="5">
        <name>Mg(2+)</name>
        <dbReference type="ChEBI" id="CHEBI:18420"/>
    </cofactor>
</comment>
<proteinExistence type="inferred from homology"/>
<comment type="function">
    <text evidence="5">Toxic component of a toxin-antitoxin (TA) system. An RNase.</text>
</comment>
<dbReference type="InterPro" id="IPR022907">
    <property type="entry name" value="VapC_family"/>
</dbReference>
<evidence type="ECO:0000256" key="2">
    <source>
        <dbReference type="ARBA" id="ARBA00022722"/>
    </source>
</evidence>
<dbReference type="GO" id="GO:0016787">
    <property type="term" value="F:hydrolase activity"/>
    <property type="evidence" value="ECO:0007669"/>
    <property type="project" value="UniProtKB-KW"/>
</dbReference>
<evidence type="ECO:0000256" key="3">
    <source>
        <dbReference type="ARBA" id="ARBA00022723"/>
    </source>
</evidence>
<protein>
    <recommendedName>
        <fullName evidence="5">Ribonuclease VapC</fullName>
        <shortName evidence="5">RNase VapC</shortName>
        <ecNumber evidence="5">3.1.-.-</ecNumber>
    </recommendedName>
    <alternativeName>
        <fullName evidence="5">Toxin VapC</fullName>
    </alternativeName>
</protein>
<dbReference type="InterPro" id="IPR029060">
    <property type="entry name" value="PIN-like_dom_sf"/>
</dbReference>
<evidence type="ECO:0000259" key="6">
    <source>
        <dbReference type="Pfam" id="PF01850"/>
    </source>
</evidence>
<gene>
    <name evidence="5" type="primary">vapC</name>
    <name evidence="7" type="ORF">GGQ64_003835</name>
</gene>
<keyword evidence="1 5" id="KW-1277">Toxin-antitoxin system</keyword>
<feature type="domain" description="PIN" evidence="6">
    <location>
        <begin position="2"/>
        <end position="124"/>
    </location>
</feature>
<keyword evidence="5" id="KW-0800">Toxin</keyword>
<feature type="binding site" evidence="5">
    <location>
        <position position="99"/>
    </location>
    <ligand>
        <name>Mg(2+)</name>
        <dbReference type="ChEBI" id="CHEBI:18420"/>
    </ligand>
</feature>
<dbReference type="Proteomes" id="UP000574761">
    <property type="component" value="Unassembled WGS sequence"/>
</dbReference>
<sequence length="134" mass="14270">MIALDTSVILAMSLAEPEAETFKSIVARETVTIGWPTLLEARMVLTGRGFPNAAAIIAQLVELSNVSAVTFGERHYHAAEQAFERFGKGRHPAALNMGDCLSYAVAAVARAPLLFKGHDFGQTDVKCHPSSASG</sequence>
<dbReference type="GO" id="GO:0090729">
    <property type="term" value="F:toxin activity"/>
    <property type="evidence" value="ECO:0007669"/>
    <property type="project" value="UniProtKB-KW"/>
</dbReference>
<keyword evidence="3 5" id="KW-0479">Metal-binding</keyword>
<keyword evidence="4 5" id="KW-0378">Hydrolase</keyword>
<dbReference type="RefSeq" id="WP_183806831.1">
    <property type="nucleotide sequence ID" value="NZ_JACIEE010000007.1"/>
</dbReference>
<dbReference type="EMBL" id="JACIEE010000007">
    <property type="protein sequence ID" value="MBB3978601.1"/>
    <property type="molecule type" value="Genomic_DNA"/>
</dbReference>
<feature type="binding site" evidence="5">
    <location>
        <position position="5"/>
    </location>
    <ligand>
        <name>Mg(2+)</name>
        <dbReference type="ChEBI" id="CHEBI:18420"/>
    </ligand>
</feature>
<dbReference type="Pfam" id="PF01850">
    <property type="entry name" value="PIN"/>
    <property type="match status" value="1"/>
</dbReference>
<name>A0A7W6GK09_9HYPH</name>
<keyword evidence="5" id="KW-0460">Magnesium</keyword>
<dbReference type="Gene3D" id="3.40.50.1010">
    <property type="entry name" value="5'-nuclease"/>
    <property type="match status" value="1"/>
</dbReference>
<comment type="caution">
    <text evidence="7">The sequence shown here is derived from an EMBL/GenBank/DDBJ whole genome shotgun (WGS) entry which is preliminary data.</text>
</comment>
<dbReference type="SUPFAM" id="SSF88723">
    <property type="entry name" value="PIN domain-like"/>
    <property type="match status" value="1"/>
</dbReference>
<organism evidence="7 8">
    <name type="scientific">Mycoplana azooxidifex</name>
    <dbReference type="NCBI Taxonomy" id="1636188"/>
    <lineage>
        <taxon>Bacteria</taxon>
        <taxon>Pseudomonadati</taxon>
        <taxon>Pseudomonadota</taxon>
        <taxon>Alphaproteobacteria</taxon>
        <taxon>Hyphomicrobiales</taxon>
        <taxon>Rhizobiaceae</taxon>
        <taxon>Mycoplana</taxon>
    </lineage>
</organism>
<dbReference type="HAMAP" id="MF_00265">
    <property type="entry name" value="VapC_Nob1"/>
    <property type="match status" value="1"/>
</dbReference>
<evidence type="ECO:0000313" key="7">
    <source>
        <dbReference type="EMBL" id="MBB3978601.1"/>
    </source>
</evidence>
<keyword evidence="8" id="KW-1185">Reference proteome</keyword>
<dbReference type="EC" id="3.1.-.-" evidence="5"/>
<evidence type="ECO:0000256" key="5">
    <source>
        <dbReference type="HAMAP-Rule" id="MF_00265"/>
    </source>
</evidence>
<dbReference type="GO" id="GO:0004540">
    <property type="term" value="F:RNA nuclease activity"/>
    <property type="evidence" value="ECO:0007669"/>
    <property type="project" value="InterPro"/>
</dbReference>
<dbReference type="InterPro" id="IPR002716">
    <property type="entry name" value="PIN_dom"/>
</dbReference>
<dbReference type="CDD" id="cd09871">
    <property type="entry name" value="PIN_MtVapC28-VapC30-like"/>
    <property type="match status" value="1"/>
</dbReference>
<evidence type="ECO:0000313" key="8">
    <source>
        <dbReference type="Proteomes" id="UP000574761"/>
    </source>
</evidence>
<accession>A0A7W6GK09</accession>
<comment type="similarity">
    <text evidence="5">Belongs to the PINc/VapC protein family.</text>
</comment>
<evidence type="ECO:0000256" key="1">
    <source>
        <dbReference type="ARBA" id="ARBA00022649"/>
    </source>
</evidence>